<dbReference type="GO" id="GO:0005737">
    <property type="term" value="C:cytoplasm"/>
    <property type="evidence" value="ECO:0007669"/>
    <property type="project" value="UniProtKB-SubCell"/>
</dbReference>
<evidence type="ECO:0000313" key="10">
    <source>
        <dbReference type="EMBL" id="MSS27651.1"/>
    </source>
</evidence>
<evidence type="ECO:0000313" key="11">
    <source>
        <dbReference type="Proteomes" id="UP000477488"/>
    </source>
</evidence>
<comment type="similarity">
    <text evidence="8">Belongs to the P-Pant transferase superfamily. AcpS family.</text>
</comment>
<feature type="binding site" evidence="8">
    <location>
        <position position="8"/>
    </location>
    <ligand>
        <name>Mg(2+)</name>
        <dbReference type="ChEBI" id="CHEBI:18420"/>
    </ligand>
</feature>
<dbReference type="InterPro" id="IPR037143">
    <property type="entry name" value="4-PPantetheinyl_Trfase_dom_sf"/>
</dbReference>
<dbReference type="InterPro" id="IPR004568">
    <property type="entry name" value="Ppantetheine-prot_Trfase_dom"/>
</dbReference>
<evidence type="ECO:0000259" key="9">
    <source>
        <dbReference type="Pfam" id="PF01648"/>
    </source>
</evidence>
<sequence length="123" mass="13411">MIVGLGIDIAEMARLAKVYEKFGRRFLEKFLTPTELASLPAQPLPYIAGRFAAKEAAVKALGTGFSRGVGPRQIETGRNALGEPQLRFLDQALARAQRLGVRHSRLSISHERSVAVAVVILET</sequence>
<comment type="cofactor">
    <cofactor evidence="8">
        <name>Mg(2+)</name>
        <dbReference type="ChEBI" id="CHEBI:18420"/>
    </cofactor>
</comment>
<comment type="caution">
    <text evidence="10">The sequence shown here is derived from an EMBL/GenBank/DDBJ whole genome shotgun (WGS) entry which is preliminary data.</text>
</comment>
<dbReference type="Proteomes" id="UP000477488">
    <property type="component" value="Unassembled WGS sequence"/>
</dbReference>
<reference evidence="10 11" key="1">
    <citation type="submission" date="2019-09" db="EMBL/GenBank/DDBJ databases">
        <title>In-depth cultivation of the pig gut microbiome towards novel bacterial diversity and tailored functional studies.</title>
        <authorList>
            <person name="Wylensek D."/>
            <person name="Hitch T.C.A."/>
            <person name="Clavel T."/>
        </authorList>
    </citation>
    <scope>NUCLEOTIDE SEQUENCE [LARGE SCALE GENOMIC DNA]</scope>
    <source>
        <strain evidence="10 11">PG-178-WT-4</strain>
    </source>
</reference>
<keyword evidence="6 8" id="KW-0443">Lipid metabolism</keyword>
<comment type="function">
    <text evidence="8">Transfers the 4'-phosphopantetheine moiety from coenzyme A to a Ser of acyl-carrier-protein.</text>
</comment>
<dbReference type="HAMAP" id="MF_00101">
    <property type="entry name" value="AcpS"/>
    <property type="match status" value="1"/>
</dbReference>
<keyword evidence="4 8" id="KW-0276">Fatty acid metabolism</keyword>
<keyword evidence="1 8" id="KW-0444">Lipid biosynthesis</keyword>
<keyword evidence="5 8" id="KW-0460">Magnesium</keyword>
<keyword evidence="8" id="KW-0963">Cytoplasm</keyword>
<dbReference type="NCBIfam" id="TIGR00556">
    <property type="entry name" value="pantethn_trn"/>
    <property type="match status" value="1"/>
</dbReference>
<dbReference type="GO" id="GO:0000287">
    <property type="term" value="F:magnesium ion binding"/>
    <property type="evidence" value="ECO:0007669"/>
    <property type="project" value="UniProtKB-UniRule"/>
</dbReference>
<evidence type="ECO:0000256" key="6">
    <source>
        <dbReference type="ARBA" id="ARBA00023098"/>
    </source>
</evidence>
<dbReference type="Pfam" id="PF01648">
    <property type="entry name" value="ACPS"/>
    <property type="match status" value="1"/>
</dbReference>
<dbReference type="SUPFAM" id="SSF56214">
    <property type="entry name" value="4'-phosphopantetheinyl transferase"/>
    <property type="match status" value="1"/>
</dbReference>
<protein>
    <recommendedName>
        <fullName evidence="8">Holo-[acyl-carrier-protein] synthase</fullName>
        <shortName evidence="8">Holo-ACP synthase</shortName>
        <ecNumber evidence="8">2.7.8.7</ecNumber>
    </recommendedName>
    <alternativeName>
        <fullName evidence="8">4'-phosphopantetheinyl transferase AcpS</fullName>
    </alternativeName>
</protein>
<evidence type="ECO:0000256" key="3">
    <source>
        <dbReference type="ARBA" id="ARBA00022723"/>
    </source>
</evidence>
<dbReference type="EC" id="2.7.8.7" evidence="8"/>
<gene>
    <name evidence="8" type="primary">acpS</name>
    <name evidence="10" type="ORF">FYJ44_06210</name>
</gene>
<dbReference type="InterPro" id="IPR002582">
    <property type="entry name" value="ACPS"/>
</dbReference>
<name>A0A6L5XL72_9BACT</name>
<organism evidence="10 11">
    <name type="scientific">Desulfovibrio porci</name>
    <dbReference type="NCBI Taxonomy" id="2605782"/>
    <lineage>
        <taxon>Bacteria</taxon>
        <taxon>Pseudomonadati</taxon>
        <taxon>Thermodesulfobacteriota</taxon>
        <taxon>Desulfovibrionia</taxon>
        <taxon>Desulfovibrionales</taxon>
        <taxon>Desulfovibrionaceae</taxon>
        <taxon>Desulfovibrio</taxon>
    </lineage>
</organism>
<dbReference type="NCBIfam" id="NF011251">
    <property type="entry name" value="PRK14657.1"/>
    <property type="match status" value="1"/>
</dbReference>
<evidence type="ECO:0000256" key="8">
    <source>
        <dbReference type="HAMAP-Rule" id="MF_00101"/>
    </source>
</evidence>
<feature type="binding site" evidence="8">
    <location>
        <position position="55"/>
    </location>
    <ligand>
        <name>Mg(2+)</name>
        <dbReference type="ChEBI" id="CHEBI:18420"/>
    </ligand>
</feature>
<dbReference type="InterPro" id="IPR008278">
    <property type="entry name" value="4-PPantetheinyl_Trfase_dom"/>
</dbReference>
<dbReference type="GO" id="GO:0008897">
    <property type="term" value="F:holo-[acyl-carrier-protein] synthase activity"/>
    <property type="evidence" value="ECO:0007669"/>
    <property type="project" value="UniProtKB-UniRule"/>
</dbReference>
<dbReference type="EMBL" id="VUMH01000005">
    <property type="protein sequence ID" value="MSS27651.1"/>
    <property type="molecule type" value="Genomic_DNA"/>
</dbReference>
<proteinExistence type="inferred from homology"/>
<dbReference type="AlphaFoldDB" id="A0A6L5XL72"/>
<evidence type="ECO:0000256" key="2">
    <source>
        <dbReference type="ARBA" id="ARBA00022679"/>
    </source>
</evidence>
<keyword evidence="7 8" id="KW-0275">Fatty acid biosynthesis</keyword>
<dbReference type="NCBIfam" id="TIGR00516">
    <property type="entry name" value="acpS"/>
    <property type="match status" value="1"/>
</dbReference>
<dbReference type="RefSeq" id="WP_154510235.1">
    <property type="nucleotide sequence ID" value="NZ_VUMH01000005.1"/>
</dbReference>
<feature type="domain" description="4'-phosphopantetheinyl transferase" evidence="9">
    <location>
        <begin position="4"/>
        <end position="116"/>
    </location>
</feature>
<comment type="subcellular location">
    <subcellularLocation>
        <location evidence="8">Cytoplasm</location>
    </subcellularLocation>
</comment>
<evidence type="ECO:0000256" key="1">
    <source>
        <dbReference type="ARBA" id="ARBA00022516"/>
    </source>
</evidence>
<evidence type="ECO:0000256" key="4">
    <source>
        <dbReference type="ARBA" id="ARBA00022832"/>
    </source>
</evidence>
<evidence type="ECO:0000256" key="5">
    <source>
        <dbReference type="ARBA" id="ARBA00022842"/>
    </source>
</evidence>
<keyword evidence="11" id="KW-1185">Reference proteome</keyword>
<evidence type="ECO:0000256" key="7">
    <source>
        <dbReference type="ARBA" id="ARBA00023160"/>
    </source>
</evidence>
<dbReference type="GO" id="GO:0006633">
    <property type="term" value="P:fatty acid biosynthetic process"/>
    <property type="evidence" value="ECO:0007669"/>
    <property type="project" value="UniProtKB-UniRule"/>
</dbReference>
<dbReference type="Gene3D" id="3.90.470.20">
    <property type="entry name" value="4'-phosphopantetheinyl transferase domain"/>
    <property type="match status" value="1"/>
</dbReference>
<accession>A0A6L5XL72</accession>
<keyword evidence="2 8" id="KW-0808">Transferase</keyword>
<keyword evidence="3 8" id="KW-0479">Metal-binding</keyword>
<comment type="catalytic activity">
    <reaction evidence="8">
        <text>apo-[ACP] + CoA = holo-[ACP] + adenosine 3',5'-bisphosphate + H(+)</text>
        <dbReference type="Rhea" id="RHEA:12068"/>
        <dbReference type="Rhea" id="RHEA-COMP:9685"/>
        <dbReference type="Rhea" id="RHEA-COMP:9690"/>
        <dbReference type="ChEBI" id="CHEBI:15378"/>
        <dbReference type="ChEBI" id="CHEBI:29999"/>
        <dbReference type="ChEBI" id="CHEBI:57287"/>
        <dbReference type="ChEBI" id="CHEBI:58343"/>
        <dbReference type="ChEBI" id="CHEBI:64479"/>
        <dbReference type="EC" id="2.7.8.7"/>
    </reaction>
</comment>